<dbReference type="AlphaFoldDB" id="A0A7C3DGH0"/>
<evidence type="ECO:0000313" key="2">
    <source>
        <dbReference type="EMBL" id="HFG20790.1"/>
    </source>
</evidence>
<name>A0A7C3DGH0_MEIRU</name>
<dbReference type="InterPro" id="IPR041368">
    <property type="entry name" value="DRP_C"/>
</dbReference>
<comment type="caution">
    <text evidence="2">The sequence shown here is derived from an EMBL/GenBank/DDBJ whole genome shotgun (WGS) entry which is preliminary data.</text>
</comment>
<dbReference type="SUPFAM" id="SSF56024">
    <property type="entry name" value="Phospholipase D/nuclease"/>
    <property type="match status" value="1"/>
</dbReference>
<reference evidence="2" key="1">
    <citation type="journal article" date="2020" name="mSystems">
        <title>Genome- and Community-Level Interaction Insights into Carbon Utilization and Element Cycling Functions of Hydrothermarchaeota in Hydrothermal Sediment.</title>
        <authorList>
            <person name="Zhou Z."/>
            <person name="Liu Y."/>
            <person name="Xu W."/>
            <person name="Pan J."/>
            <person name="Luo Z.H."/>
            <person name="Li M."/>
        </authorList>
    </citation>
    <scope>NUCLEOTIDE SEQUENCE [LARGE SCALE GENOMIC DNA]</scope>
    <source>
        <strain evidence="2">SpSt-524</strain>
    </source>
</reference>
<dbReference type="Gene3D" id="1.10.10.10">
    <property type="entry name" value="Winged helix-like DNA-binding domain superfamily/Winged helix DNA-binding domain"/>
    <property type="match status" value="1"/>
</dbReference>
<gene>
    <name evidence="2" type="ORF">ENS82_08760</name>
</gene>
<dbReference type="Gene3D" id="3.30.870.10">
    <property type="entry name" value="Endonuclease Chain A"/>
    <property type="match status" value="1"/>
</dbReference>
<dbReference type="PANTHER" id="PTHR21248">
    <property type="entry name" value="CARDIOLIPIN SYNTHASE"/>
    <property type="match status" value="1"/>
</dbReference>
<proteinExistence type="predicted"/>
<feature type="domain" description="PLD phosphodiesterase" evidence="1">
    <location>
        <begin position="84"/>
        <end position="111"/>
    </location>
</feature>
<sequence length="255" mass="28266">MQAAIITSPATTEAWLRREVLAAERSILVAAPYVGAVLRDLLLARKKGLPATLVTSLKIGDVLGGASDLAAIYELSTQGVRVQSISNLHAKVYMVDDAKVLVTSANPTMNGWRYNLEIGLAVQSEAIAQQILQTIHAAQPYRWTSTQLKQYVEWAAGQVRARPKPRTLPVELVWRGFGGWLGLVMGALAQMPEEFTLLEAYERILPLAAQHYPANRHPKDKIRQQLQGLRDLGLLEFVTPGRYRRLQPDLSAMVH</sequence>
<dbReference type="EMBL" id="DSWI01000018">
    <property type="protein sequence ID" value="HFG20790.1"/>
    <property type="molecule type" value="Genomic_DNA"/>
</dbReference>
<dbReference type="PROSITE" id="PS50035">
    <property type="entry name" value="PLD"/>
    <property type="match status" value="1"/>
</dbReference>
<accession>A0A7C3DGH0</accession>
<dbReference type="InterPro" id="IPR036388">
    <property type="entry name" value="WH-like_DNA-bd_sf"/>
</dbReference>
<dbReference type="GO" id="GO:0032049">
    <property type="term" value="P:cardiolipin biosynthetic process"/>
    <property type="evidence" value="ECO:0007669"/>
    <property type="project" value="UniProtKB-ARBA"/>
</dbReference>
<dbReference type="InterPro" id="IPR025202">
    <property type="entry name" value="PLD-like_dom"/>
</dbReference>
<dbReference type="Pfam" id="PF17726">
    <property type="entry name" value="DpnI_C"/>
    <property type="match status" value="1"/>
</dbReference>
<dbReference type="GO" id="GO:0030572">
    <property type="term" value="F:phosphatidyltransferase activity"/>
    <property type="evidence" value="ECO:0007669"/>
    <property type="project" value="UniProtKB-ARBA"/>
</dbReference>
<dbReference type="PANTHER" id="PTHR21248:SF22">
    <property type="entry name" value="PHOSPHOLIPASE D"/>
    <property type="match status" value="1"/>
</dbReference>
<dbReference type="CDD" id="cd00138">
    <property type="entry name" value="PLDc_SF"/>
    <property type="match status" value="1"/>
</dbReference>
<dbReference type="Pfam" id="PF13091">
    <property type="entry name" value="PLDc_2"/>
    <property type="match status" value="1"/>
</dbReference>
<protein>
    <recommendedName>
        <fullName evidence="1">PLD phosphodiesterase domain-containing protein</fullName>
    </recommendedName>
</protein>
<organism evidence="2">
    <name type="scientific">Meiothermus ruber</name>
    <dbReference type="NCBI Taxonomy" id="277"/>
    <lineage>
        <taxon>Bacteria</taxon>
        <taxon>Thermotogati</taxon>
        <taxon>Deinococcota</taxon>
        <taxon>Deinococci</taxon>
        <taxon>Thermales</taxon>
        <taxon>Thermaceae</taxon>
        <taxon>Meiothermus</taxon>
    </lineage>
</organism>
<dbReference type="InterPro" id="IPR001736">
    <property type="entry name" value="PLipase_D/transphosphatidylase"/>
</dbReference>
<evidence type="ECO:0000259" key="1">
    <source>
        <dbReference type="PROSITE" id="PS50035"/>
    </source>
</evidence>